<gene>
    <name evidence="2" type="ORF">C2G38_2219964</name>
</gene>
<dbReference type="Proteomes" id="UP000266673">
    <property type="component" value="Unassembled WGS sequence"/>
</dbReference>
<feature type="compositionally biased region" description="Basic and acidic residues" evidence="1">
    <location>
        <begin position="503"/>
        <end position="515"/>
    </location>
</feature>
<sequence>MSTQEQHHQTSSGASSEARKGKRKVCRCDLETDIDPEYINLPDYPPAKEKILKENINNFKELESAYHETCAELDKAKLELIPLNKKIKLMAGVLYTRQHVYNERLILDPDEFKKMLENSEPLLKGLNNKFINSIKAEVGLLLDASGAFLLAIETLAGAGLTVRHESIAKQKARYVQIHTRTVGIFLTENVENLVVLNALPEISSIPFNNPNQENSSIHNNKGIELNIIIENAASLFSNLWLSYIGIEQHQVDRSINNTILVDLKEGFLYLTEEYVNALKSLISIPEAENYMRAQVFIALIDYPGQLHVQRAITRRIKFGDSSGIPAQILHMVTMIGPLHVSLNSCEMRQIHGSNMADQIIQKARIIDQMHGNNSFMNVFAKSHNIRYSARQLEYLEKHTTLFLLKLFTDVYRNLGGSKIISFNEHLKPKKYEFSTLKTEVNMDILPMAWNTSPILHNDRYCDLEDCVDSCKKANANIVSIISRGNQKNCKAFQETLESLDKKVKAQDSNKQKATEDIESDDNTSDKNFF</sequence>
<dbReference type="AlphaFoldDB" id="A0A397U4U7"/>
<feature type="region of interest" description="Disordered" evidence="1">
    <location>
        <begin position="1"/>
        <end position="23"/>
    </location>
</feature>
<comment type="caution">
    <text evidence="2">The sequence shown here is derived from an EMBL/GenBank/DDBJ whole genome shotgun (WGS) entry which is preliminary data.</text>
</comment>
<protein>
    <submittedName>
        <fullName evidence="2">Uncharacterized protein</fullName>
    </submittedName>
</protein>
<dbReference type="EMBL" id="QKWP01002005">
    <property type="protein sequence ID" value="RIB05310.1"/>
    <property type="molecule type" value="Genomic_DNA"/>
</dbReference>
<name>A0A397U4U7_9GLOM</name>
<organism evidence="2 3">
    <name type="scientific">Gigaspora rosea</name>
    <dbReference type="NCBI Taxonomy" id="44941"/>
    <lineage>
        <taxon>Eukaryota</taxon>
        <taxon>Fungi</taxon>
        <taxon>Fungi incertae sedis</taxon>
        <taxon>Mucoromycota</taxon>
        <taxon>Glomeromycotina</taxon>
        <taxon>Glomeromycetes</taxon>
        <taxon>Diversisporales</taxon>
        <taxon>Gigasporaceae</taxon>
        <taxon>Gigaspora</taxon>
    </lineage>
</organism>
<evidence type="ECO:0000256" key="1">
    <source>
        <dbReference type="SAM" id="MobiDB-lite"/>
    </source>
</evidence>
<evidence type="ECO:0000313" key="3">
    <source>
        <dbReference type="Proteomes" id="UP000266673"/>
    </source>
</evidence>
<reference evidence="2 3" key="1">
    <citation type="submission" date="2018-06" db="EMBL/GenBank/DDBJ databases">
        <title>Comparative genomics reveals the genomic features of Rhizophagus irregularis, R. cerebriforme, R. diaphanum and Gigaspora rosea, and their symbiotic lifestyle signature.</title>
        <authorList>
            <person name="Morin E."/>
            <person name="San Clemente H."/>
            <person name="Chen E.C.H."/>
            <person name="De La Providencia I."/>
            <person name="Hainaut M."/>
            <person name="Kuo A."/>
            <person name="Kohler A."/>
            <person name="Murat C."/>
            <person name="Tang N."/>
            <person name="Roy S."/>
            <person name="Loubradou J."/>
            <person name="Henrissat B."/>
            <person name="Grigoriev I.V."/>
            <person name="Corradi N."/>
            <person name="Roux C."/>
            <person name="Martin F.M."/>
        </authorList>
    </citation>
    <scope>NUCLEOTIDE SEQUENCE [LARGE SCALE GENOMIC DNA]</scope>
    <source>
        <strain evidence="2 3">DAOM 194757</strain>
    </source>
</reference>
<proteinExistence type="predicted"/>
<feature type="region of interest" description="Disordered" evidence="1">
    <location>
        <begin position="503"/>
        <end position="529"/>
    </location>
</feature>
<evidence type="ECO:0000313" key="2">
    <source>
        <dbReference type="EMBL" id="RIB05310.1"/>
    </source>
</evidence>
<accession>A0A397U4U7</accession>
<keyword evidence="3" id="KW-1185">Reference proteome</keyword>